<evidence type="ECO:0000313" key="3">
    <source>
        <dbReference type="Proteomes" id="UP001151699"/>
    </source>
</evidence>
<dbReference type="EMBL" id="WJQU01000003">
    <property type="protein sequence ID" value="KAJ6637610.1"/>
    <property type="molecule type" value="Genomic_DNA"/>
</dbReference>
<evidence type="ECO:0000256" key="1">
    <source>
        <dbReference type="SAM" id="MobiDB-lite"/>
    </source>
</evidence>
<dbReference type="Proteomes" id="UP001151699">
    <property type="component" value="Chromosome X"/>
</dbReference>
<reference evidence="2" key="1">
    <citation type="submission" date="2022-07" db="EMBL/GenBank/DDBJ databases">
        <authorList>
            <person name="Trinca V."/>
            <person name="Uliana J.V.C."/>
            <person name="Torres T.T."/>
            <person name="Ward R.J."/>
            <person name="Monesi N."/>
        </authorList>
    </citation>
    <scope>NUCLEOTIDE SEQUENCE</scope>
    <source>
        <strain evidence="2">HSMRA1968</strain>
        <tissue evidence="2">Whole embryos</tissue>
    </source>
</reference>
<keyword evidence="3" id="KW-1185">Reference proteome</keyword>
<protein>
    <submittedName>
        <fullName evidence="2">Uncharacterized protein</fullName>
    </submittedName>
</protein>
<proteinExistence type="predicted"/>
<comment type="caution">
    <text evidence="2">The sequence shown here is derived from an EMBL/GenBank/DDBJ whole genome shotgun (WGS) entry which is preliminary data.</text>
</comment>
<sequence>MKLKRKSRRTKLLQQQRTDDHNTQIGGIPMKCRKFPKSFWQQPNRPNQNIYHSIVDKNEIQHTRTGHIKITSAPDTNLLFSLFKILKDDRDVGLNDGETAGNNSIDSDKKIAIEDEENFKELTCLDDPLISPKEDCRGLKKSLKSSKNYSELLSDLVINL</sequence>
<name>A0A9Q0MUX2_9DIPT</name>
<gene>
    <name evidence="2" type="ORF">Bhyg_10341</name>
</gene>
<evidence type="ECO:0000313" key="2">
    <source>
        <dbReference type="EMBL" id="KAJ6637610.1"/>
    </source>
</evidence>
<feature type="non-terminal residue" evidence="2">
    <location>
        <position position="1"/>
    </location>
</feature>
<feature type="region of interest" description="Disordered" evidence="1">
    <location>
        <begin position="1"/>
        <end position="26"/>
    </location>
</feature>
<feature type="compositionally biased region" description="Basic residues" evidence="1">
    <location>
        <begin position="1"/>
        <end position="11"/>
    </location>
</feature>
<dbReference type="AlphaFoldDB" id="A0A9Q0MUX2"/>
<accession>A0A9Q0MUX2</accession>
<organism evidence="2 3">
    <name type="scientific">Pseudolycoriella hygida</name>
    <dbReference type="NCBI Taxonomy" id="35572"/>
    <lineage>
        <taxon>Eukaryota</taxon>
        <taxon>Metazoa</taxon>
        <taxon>Ecdysozoa</taxon>
        <taxon>Arthropoda</taxon>
        <taxon>Hexapoda</taxon>
        <taxon>Insecta</taxon>
        <taxon>Pterygota</taxon>
        <taxon>Neoptera</taxon>
        <taxon>Endopterygota</taxon>
        <taxon>Diptera</taxon>
        <taxon>Nematocera</taxon>
        <taxon>Sciaroidea</taxon>
        <taxon>Sciaridae</taxon>
        <taxon>Pseudolycoriella</taxon>
    </lineage>
</organism>